<dbReference type="PANTHER" id="PTHR15350:SF2">
    <property type="entry name" value="EUKARYOTIC TRANSLATION INITIATION FACTOR 3 SUBUNIT M"/>
    <property type="match status" value="1"/>
</dbReference>
<gene>
    <name evidence="3" type="ORF">LOD99_12261</name>
</gene>
<dbReference type="InterPro" id="IPR000717">
    <property type="entry name" value="PCI_dom"/>
</dbReference>
<feature type="domain" description="PCI" evidence="2">
    <location>
        <begin position="186"/>
        <end position="348"/>
    </location>
</feature>
<keyword evidence="4" id="KW-1185">Reference proteome</keyword>
<accession>A0AAV7JEN8</accession>
<evidence type="ECO:0000259" key="2">
    <source>
        <dbReference type="PROSITE" id="PS50250"/>
    </source>
</evidence>
<dbReference type="AlphaFoldDB" id="A0AAV7JEN8"/>
<comment type="caution">
    <text evidence="3">The sequence shown here is derived from an EMBL/GenBank/DDBJ whole genome shotgun (WGS) entry which is preliminary data.</text>
</comment>
<protein>
    <recommendedName>
        <fullName evidence="2">PCI domain-containing protein</fullName>
    </recommendedName>
</protein>
<dbReference type="Proteomes" id="UP001165289">
    <property type="component" value="Unassembled WGS sequence"/>
</dbReference>
<reference evidence="3 4" key="1">
    <citation type="journal article" date="2023" name="BMC Biol.">
        <title>The compact genome of the sponge Oopsacas minuta (Hexactinellida) is lacking key metazoan core genes.</title>
        <authorList>
            <person name="Santini S."/>
            <person name="Schenkelaars Q."/>
            <person name="Jourda C."/>
            <person name="Duchesne M."/>
            <person name="Belahbib H."/>
            <person name="Rocher C."/>
            <person name="Selva M."/>
            <person name="Riesgo A."/>
            <person name="Vervoort M."/>
            <person name="Leys S.P."/>
            <person name="Kodjabachian L."/>
            <person name="Le Bivic A."/>
            <person name="Borchiellini C."/>
            <person name="Claverie J.M."/>
            <person name="Renard E."/>
        </authorList>
    </citation>
    <scope>NUCLEOTIDE SEQUENCE [LARGE SCALE GENOMIC DNA]</scope>
    <source>
        <strain evidence="3">SPO-2</strain>
    </source>
</reference>
<organism evidence="3 4">
    <name type="scientific">Oopsacas minuta</name>
    <dbReference type="NCBI Taxonomy" id="111878"/>
    <lineage>
        <taxon>Eukaryota</taxon>
        <taxon>Metazoa</taxon>
        <taxon>Porifera</taxon>
        <taxon>Hexactinellida</taxon>
        <taxon>Hexasterophora</taxon>
        <taxon>Lyssacinosida</taxon>
        <taxon>Leucopsacidae</taxon>
        <taxon>Oopsacas</taxon>
    </lineage>
</organism>
<dbReference type="PANTHER" id="PTHR15350">
    <property type="entry name" value="COP9 SIGNALOSOME COMPLEX SUBUNIT 7/DENDRITIC CELL PROTEIN GA17"/>
    <property type="match status" value="1"/>
</dbReference>
<dbReference type="InterPro" id="IPR045237">
    <property type="entry name" value="COPS7/eIF3m"/>
</dbReference>
<evidence type="ECO:0000256" key="1">
    <source>
        <dbReference type="ARBA" id="ARBA00008482"/>
    </source>
</evidence>
<proteinExistence type="inferred from homology"/>
<dbReference type="Pfam" id="PF01399">
    <property type="entry name" value="PCI"/>
    <property type="match status" value="1"/>
</dbReference>
<sequence length="380" mass="43831">MNDQITTIAPVYISDKVTLHEQLSHVRDILSSVTGASFTEKSDHYPSLIEVLHNIGGMFRVKDKSKIESVMYNLITCCEDIPGSYRTEFFNTLCQGFKAESSKADVNIRLEYLELFFISFPESERGKSQLLRAYLELCKQYNAYSRLSWITLSNLKKWCSQWGLQLDREKYELLSLAKDCLKAAGRELEALEILVDINASFPPNTIKELAIELICTVLNKPDEFYLDEYNRLPTIQEEKIINTPDLYQLFQIMLTYHYSDYKKFLDNHPNTLTDFKLDPVILENKIKLLTLVDLGAKSTIVSFDHIARSLDLTANQVDALVIEAVKFGLCQARIDEMAETVQFLHVPARIFNIEQWKYLHARLEQFRSLLTTLPSDLKLS</sequence>
<dbReference type="GO" id="GO:0002183">
    <property type="term" value="P:cytoplasmic translational initiation"/>
    <property type="evidence" value="ECO:0007669"/>
    <property type="project" value="TreeGrafter"/>
</dbReference>
<evidence type="ECO:0000313" key="4">
    <source>
        <dbReference type="Proteomes" id="UP001165289"/>
    </source>
</evidence>
<comment type="similarity">
    <text evidence="1">Belongs to the CSN7/EIF3M family. CSN7 subfamily.</text>
</comment>
<dbReference type="GO" id="GO:0005852">
    <property type="term" value="C:eukaryotic translation initiation factor 3 complex"/>
    <property type="evidence" value="ECO:0007669"/>
    <property type="project" value="TreeGrafter"/>
</dbReference>
<dbReference type="EMBL" id="JAKMXF010000343">
    <property type="protein sequence ID" value="KAI6647264.1"/>
    <property type="molecule type" value="Genomic_DNA"/>
</dbReference>
<dbReference type="PROSITE" id="PS50250">
    <property type="entry name" value="PCI"/>
    <property type="match status" value="1"/>
</dbReference>
<name>A0AAV7JEN8_9METZ</name>
<evidence type="ECO:0000313" key="3">
    <source>
        <dbReference type="EMBL" id="KAI6647264.1"/>
    </source>
</evidence>
<dbReference type="SMART" id="SM00088">
    <property type="entry name" value="PINT"/>
    <property type="match status" value="1"/>
</dbReference>